<reference evidence="2 3" key="1">
    <citation type="submission" date="2017-03" db="EMBL/GenBank/DDBJ databases">
        <title>An alternative strategy for trypanosome survival in the mammalian bloodstream revealed through genome and transcriptome analysis of the ubiquitous bovine parasite Trypanosoma (Megatrypanum) theileri.</title>
        <authorList>
            <person name="Kelly S."/>
            <person name="Ivens A."/>
            <person name="Mott A."/>
            <person name="O'Neill E."/>
            <person name="Emms D."/>
            <person name="Macleod O."/>
            <person name="Voorheis P."/>
            <person name="Matthews J."/>
            <person name="Matthews K."/>
            <person name="Carrington M."/>
        </authorList>
    </citation>
    <scope>NUCLEOTIDE SEQUENCE [LARGE SCALE GENOMIC DNA]</scope>
    <source>
        <strain evidence="2">Edinburgh</strain>
    </source>
</reference>
<evidence type="ECO:0000313" key="3">
    <source>
        <dbReference type="Proteomes" id="UP000192257"/>
    </source>
</evidence>
<accession>A0A1X0NXI7</accession>
<dbReference type="EMBL" id="NBCO01000013">
    <property type="protein sequence ID" value="ORC89193.1"/>
    <property type="molecule type" value="Genomic_DNA"/>
</dbReference>
<sequence length="146" mass="16201">MGTARSIHNDFPLLTLEWIGLCSGIAATLSDESISFFSLHLCSIIVSASCSHSFMHFYFGIRFGGLWVFECAPLLCVPLCVWVATHTAPRNESTFLCSHLLSRCCHSQHCHERISALVVCVVCCVFCLSDCSLRGDGLRLFRFGFT</sequence>
<protein>
    <submittedName>
        <fullName evidence="2">Uncharacterized protein</fullName>
    </submittedName>
</protein>
<dbReference type="AlphaFoldDB" id="A0A1X0NXI7"/>
<keyword evidence="1" id="KW-1133">Transmembrane helix</keyword>
<proteinExistence type="predicted"/>
<dbReference type="RefSeq" id="XP_028883259.1">
    <property type="nucleotide sequence ID" value="XM_029025413.1"/>
</dbReference>
<keyword evidence="1" id="KW-0472">Membrane</keyword>
<evidence type="ECO:0000313" key="2">
    <source>
        <dbReference type="EMBL" id="ORC89193.1"/>
    </source>
</evidence>
<keyword evidence="3" id="KW-1185">Reference proteome</keyword>
<name>A0A1X0NXI7_9TRYP</name>
<organism evidence="2 3">
    <name type="scientific">Trypanosoma theileri</name>
    <dbReference type="NCBI Taxonomy" id="67003"/>
    <lineage>
        <taxon>Eukaryota</taxon>
        <taxon>Discoba</taxon>
        <taxon>Euglenozoa</taxon>
        <taxon>Kinetoplastea</taxon>
        <taxon>Metakinetoplastina</taxon>
        <taxon>Trypanosomatida</taxon>
        <taxon>Trypanosomatidae</taxon>
        <taxon>Trypanosoma</taxon>
    </lineage>
</organism>
<comment type="caution">
    <text evidence="2">The sequence shown here is derived from an EMBL/GenBank/DDBJ whole genome shotgun (WGS) entry which is preliminary data.</text>
</comment>
<keyword evidence="1" id="KW-0812">Transmembrane</keyword>
<dbReference type="Proteomes" id="UP000192257">
    <property type="component" value="Unassembled WGS sequence"/>
</dbReference>
<dbReference type="GeneID" id="39985193"/>
<dbReference type="VEuPathDB" id="TriTrypDB:TM35_000131970"/>
<gene>
    <name evidence="2" type="ORF">TM35_000131970</name>
</gene>
<evidence type="ECO:0000256" key="1">
    <source>
        <dbReference type="SAM" id="Phobius"/>
    </source>
</evidence>
<feature type="transmembrane region" description="Helical" evidence="1">
    <location>
        <begin position="66"/>
        <end position="85"/>
    </location>
</feature>